<dbReference type="AlphaFoldDB" id="A0A6J4J2F9"/>
<evidence type="ECO:0000313" key="3">
    <source>
        <dbReference type="EMBL" id="CAA9268626.1"/>
    </source>
</evidence>
<sequence>MGTQQLRAAVVGLGIGRYHVDSYAAHPNVDLVACCDLSEERRGAFTAKFPAATAYTDLQQMLDRERLDLVSICTPDWMHVDMGIAALRAGAHVITVKPLTTSIEDAQRFLEAADTAGRKLMVAHERRFHPRYLALKRVIDQGLLGQLFYVELDYFVHKGRQFASAPWYKSAEHPRAAILGTGSHAVDLMRWYGGEVEEAWGIGNHLAYKDFPDDDCMLGVFKLAGGAIGRVTMTYGSVRGAGEPDLRVTIHGTKGAIEDDKLISLDQFPGEPVEEVAGRRPWGTVPPVETPKVSHSLIVDHFVDALLAGRDPQPDGREGARTVAACLAAVEASRTGRLVQPARF</sequence>
<dbReference type="Pfam" id="PF22725">
    <property type="entry name" value="GFO_IDH_MocA_C3"/>
    <property type="match status" value="1"/>
</dbReference>
<dbReference type="InterPro" id="IPR000683">
    <property type="entry name" value="Gfo/Idh/MocA-like_OxRdtase_N"/>
</dbReference>
<dbReference type="GO" id="GO:0000166">
    <property type="term" value="F:nucleotide binding"/>
    <property type="evidence" value="ECO:0007669"/>
    <property type="project" value="InterPro"/>
</dbReference>
<name>A0A6J4J2F9_9CHLR</name>
<reference evidence="3" key="1">
    <citation type="submission" date="2020-02" db="EMBL/GenBank/DDBJ databases">
        <authorList>
            <person name="Meier V. D."/>
        </authorList>
    </citation>
    <scope>NUCLEOTIDE SEQUENCE</scope>
    <source>
        <strain evidence="3">AVDCRST_MAG77</strain>
    </source>
</reference>
<feature type="domain" description="Gfo/Idh/MocA-like oxidoreductase N-terminal" evidence="1">
    <location>
        <begin position="6"/>
        <end position="124"/>
    </location>
</feature>
<dbReference type="InterPro" id="IPR055170">
    <property type="entry name" value="GFO_IDH_MocA-like_dom"/>
</dbReference>
<organism evidence="3">
    <name type="scientific">uncultured Chloroflexota bacterium</name>
    <dbReference type="NCBI Taxonomy" id="166587"/>
    <lineage>
        <taxon>Bacteria</taxon>
        <taxon>Bacillati</taxon>
        <taxon>Chloroflexota</taxon>
        <taxon>environmental samples</taxon>
    </lineage>
</organism>
<dbReference type="InterPro" id="IPR036291">
    <property type="entry name" value="NAD(P)-bd_dom_sf"/>
</dbReference>
<dbReference type="PANTHER" id="PTHR43708">
    <property type="entry name" value="CONSERVED EXPRESSED OXIDOREDUCTASE (EUROFUNG)"/>
    <property type="match status" value="1"/>
</dbReference>
<protein>
    <submittedName>
        <fullName evidence="3">GH109</fullName>
    </submittedName>
</protein>
<dbReference type="Pfam" id="PF01408">
    <property type="entry name" value="GFO_IDH_MocA"/>
    <property type="match status" value="1"/>
</dbReference>
<gene>
    <name evidence="3" type="ORF">AVDCRST_MAG77-3054</name>
</gene>
<dbReference type="Gene3D" id="3.40.50.720">
    <property type="entry name" value="NAD(P)-binding Rossmann-like Domain"/>
    <property type="match status" value="1"/>
</dbReference>
<dbReference type="SUPFAM" id="SSF51735">
    <property type="entry name" value="NAD(P)-binding Rossmann-fold domains"/>
    <property type="match status" value="1"/>
</dbReference>
<evidence type="ECO:0000259" key="1">
    <source>
        <dbReference type="Pfam" id="PF01408"/>
    </source>
</evidence>
<dbReference type="EMBL" id="CADCTC010000171">
    <property type="protein sequence ID" value="CAA9268626.1"/>
    <property type="molecule type" value="Genomic_DNA"/>
</dbReference>
<accession>A0A6J4J2F9</accession>
<proteinExistence type="predicted"/>
<dbReference type="Gene3D" id="3.30.360.10">
    <property type="entry name" value="Dihydrodipicolinate Reductase, domain 2"/>
    <property type="match status" value="1"/>
</dbReference>
<feature type="domain" description="GFO/IDH/MocA-like oxidoreductase" evidence="2">
    <location>
        <begin position="132"/>
        <end position="258"/>
    </location>
</feature>
<evidence type="ECO:0000259" key="2">
    <source>
        <dbReference type="Pfam" id="PF22725"/>
    </source>
</evidence>
<dbReference type="PANTHER" id="PTHR43708:SF8">
    <property type="entry name" value="OXIDOREDUCTASE"/>
    <property type="match status" value="1"/>
</dbReference>
<dbReference type="InterPro" id="IPR051317">
    <property type="entry name" value="Gfo/Idh/MocA_oxidoreduct"/>
</dbReference>
<dbReference type="SUPFAM" id="SSF55347">
    <property type="entry name" value="Glyceraldehyde-3-phosphate dehydrogenase-like, C-terminal domain"/>
    <property type="match status" value="1"/>
</dbReference>